<dbReference type="EMBL" id="BDIP01001227">
    <property type="protein sequence ID" value="GIQ83903.1"/>
    <property type="molecule type" value="Genomic_DNA"/>
</dbReference>
<feature type="region of interest" description="Disordered" evidence="1">
    <location>
        <begin position="174"/>
        <end position="314"/>
    </location>
</feature>
<comment type="caution">
    <text evidence="2">The sequence shown here is derived from an EMBL/GenBank/DDBJ whole genome shotgun (WGS) entry which is preliminary data.</text>
</comment>
<feature type="compositionally biased region" description="Basic and acidic residues" evidence="1">
    <location>
        <begin position="220"/>
        <end position="230"/>
    </location>
</feature>
<name>A0A9K3CWZ9_9EUKA</name>
<organism evidence="2 3">
    <name type="scientific">Kipferlia bialata</name>
    <dbReference type="NCBI Taxonomy" id="797122"/>
    <lineage>
        <taxon>Eukaryota</taxon>
        <taxon>Metamonada</taxon>
        <taxon>Carpediemonas-like organisms</taxon>
        <taxon>Kipferlia</taxon>
    </lineage>
</organism>
<accession>A0A9K3CWZ9</accession>
<feature type="compositionally biased region" description="Basic and acidic residues" evidence="1">
    <location>
        <begin position="303"/>
        <end position="314"/>
    </location>
</feature>
<reference evidence="2 3" key="1">
    <citation type="journal article" date="2018" name="PLoS ONE">
        <title>The draft genome of Kipferlia bialata reveals reductive genome evolution in fornicate parasites.</title>
        <authorList>
            <person name="Tanifuji G."/>
            <person name="Takabayashi S."/>
            <person name="Kume K."/>
            <person name="Takagi M."/>
            <person name="Nakayama T."/>
            <person name="Kamikawa R."/>
            <person name="Inagaki Y."/>
            <person name="Hashimoto T."/>
        </authorList>
    </citation>
    <scope>NUCLEOTIDE SEQUENCE [LARGE SCALE GENOMIC DNA]</scope>
    <source>
        <strain evidence="2">NY0173</strain>
    </source>
</reference>
<protein>
    <submittedName>
        <fullName evidence="2">Uncharacterized protein</fullName>
    </submittedName>
</protein>
<evidence type="ECO:0000313" key="3">
    <source>
        <dbReference type="Proteomes" id="UP000265618"/>
    </source>
</evidence>
<keyword evidence="3" id="KW-1185">Reference proteome</keyword>
<proteinExistence type="predicted"/>
<feature type="compositionally biased region" description="Basic residues" evidence="1">
    <location>
        <begin position="291"/>
        <end position="302"/>
    </location>
</feature>
<evidence type="ECO:0000256" key="1">
    <source>
        <dbReference type="SAM" id="MobiDB-lite"/>
    </source>
</evidence>
<feature type="compositionally biased region" description="Basic and acidic residues" evidence="1">
    <location>
        <begin position="262"/>
        <end position="281"/>
    </location>
</feature>
<evidence type="ECO:0000313" key="2">
    <source>
        <dbReference type="EMBL" id="GIQ83903.1"/>
    </source>
</evidence>
<sequence length="510" mass="57067">MADRELLVKLRHIRELRHLELRDLVRLEWDTKEEIFSTLSDRVHDSEENPVTGLVHEYSRVMLPRRGGRETRPQLQQSMSPSVAGGSGIAYQEDYQEAFADAAVGTILPYMHIIQTQQRQEAERAGESAVPSHYVNTLEDVSGQRLLRDRGVCYDVMWGYLDAAEAMVRKAMPRPGVHAQEEGEGEREGERGGAHGRGREMEGRRGGDRQNGRGGMQQQGERERERETRSKPMGRRTPPPDMDIYTKGRGREQGQTPSRGRVSREGQREGERERPRERETSRGTARSGASGRRKPPVSRPKAKPRETEEEEAKRVEYESLASMVEHASKAVMERVREADRADLAADLLRTTVHSLALERQLAQYRACLDETKSLLNRVSGDVMQIDRDELSHAAASLLTRTNAAPAGEAASIDCMGEGGGVHITGTSRSALEARLGRASDAANRLMIMTPTLKSTLAKMTKSEAITDFVERFDVLVSTLAEDCSYLVSKPKDFLVSGQEFDACFDALRRR</sequence>
<dbReference type="AlphaFoldDB" id="A0A9K3CWZ9"/>
<feature type="compositionally biased region" description="Basic and acidic residues" evidence="1">
    <location>
        <begin position="186"/>
        <end position="211"/>
    </location>
</feature>
<dbReference type="Proteomes" id="UP000265618">
    <property type="component" value="Unassembled WGS sequence"/>
</dbReference>
<gene>
    <name evidence="2" type="ORF">KIPB_005305</name>
</gene>